<dbReference type="PRINTS" id="PR00111">
    <property type="entry name" value="ABHYDROLASE"/>
</dbReference>
<accession>A0AA51RW23</accession>
<dbReference type="SUPFAM" id="SSF53474">
    <property type="entry name" value="alpha/beta-Hydrolases"/>
    <property type="match status" value="1"/>
</dbReference>
<dbReference type="RefSeq" id="WP_309203728.1">
    <property type="nucleotide sequence ID" value="NZ_CP133548.1"/>
</dbReference>
<dbReference type="AlphaFoldDB" id="A0AA51RW23"/>
<dbReference type="EMBL" id="CP133548">
    <property type="protein sequence ID" value="WMS88514.1"/>
    <property type="molecule type" value="Genomic_DNA"/>
</dbReference>
<dbReference type="PANTHER" id="PTHR43798">
    <property type="entry name" value="MONOACYLGLYCEROL LIPASE"/>
    <property type="match status" value="1"/>
</dbReference>
<gene>
    <name evidence="2" type="ORF">Q9312_06250</name>
</gene>
<dbReference type="InterPro" id="IPR000073">
    <property type="entry name" value="AB_hydrolase_1"/>
</dbReference>
<name>A0AA51RW23_9GAMM</name>
<reference evidence="2 3" key="1">
    <citation type="submission" date="2023-08" db="EMBL/GenBank/DDBJ databases">
        <title>Pleionea litopenaei sp. nov., isolated from stomach of juvenile Litopenaeus vannamei.</title>
        <authorList>
            <person name="Rho A.M."/>
            <person name="Hwang C.Y."/>
        </authorList>
    </citation>
    <scope>NUCLEOTIDE SEQUENCE [LARGE SCALE GENOMIC DNA]</scope>
    <source>
        <strain evidence="2 3">HL-JVS1</strain>
    </source>
</reference>
<evidence type="ECO:0000313" key="2">
    <source>
        <dbReference type="EMBL" id="WMS88514.1"/>
    </source>
</evidence>
<dbReference type="InterPro" id="IPR029058">
    <property type="entry name" value="AB_hydrolase_fold"/>
</dbReference>
<proteinExistence type="predicted"/>
<organism evidence="2 3">
    <name type="scientific">Pleionea litopenaei</name>
    <dbReference type="NCBI Taxonomy" id="3070815"/>
    <lineage>
        <taxon>Bacteria</taxon>
        <taxon>Pseudomonadati</taxon>
        <taxon>Pseudomonadota</taxon>
        <taxon>Gammaproteobacteria</taxon>
        <taxon>Oceanospirillales</taxon>
        <taxon>Pleioneaceae</taxon>
        <taxon>Pleionea</taxon>
    </lineage>
</organism>
<sequence length="282" mass="32405">MEHPFDLNELYIHEYPGNSNLKPVLFLHGNTQNSTCGTGVIEFFRSKGHRVVVWELPGHGLSKLTVDHYKFSDLVALNSQIIEKYHLQQGLLVGHSIGGMIILASVIERQFDDASLLLMGSLDKNPIEAVKEHNLSDALYMQTSLDSYMEAGDGLFKRQRQYDYFENRHLDDSFTEIFNRRYTQPLANRINLTSLAEYDVREQLSSTPRVMLVLHGAKEEVIPPALVEDMMTHYPWALLEWFPEGGHNAFFQHHELTVTFLKKHYDRLCTNNLSVLRSKAEA</sequence>
<dbReference type="InterPro" id="IPR050266">
    <property type="entry name" value="AB_hydrolase_sf"/>
</dbReference>
<dbReference type="Pfam" id="PF12697">
    <property type="entry name" value="Abhydrolase_6"/>
    <property type="match status" value="1"/>
</dbReference>
<protein>
    <submittedName>
        <fullName evidence="2">Alpha/beta hydrolase</fullName>
    </submittedName>
</protein>
<keyword evidence="2" id="KW-0378">Hydrolase</keyword>
<dbReference type="GO" id="GO:0016787">
    <property type="term" value="F:hydrolase activity"/>
    <property type="evidence" value="ECO:0007669"/>
    <property type="project" value="UniProtKB-KW"/>
</dbReference>
<evidence type="ECO:0000259" key="1">
    <source>
        <dbReference type="Pfam" id="PF12697"/>
    </source>
</evidence>
<evidence type="ECO:0000313" key="3">
    <source>
        <dbReference type="Proteomes" id="UP001239782"/>
    </source>
</evidence>
<dbReference type="Proteomes" id="UP001239782">
    <property type="component" value="Chromosome"/>
</dbReference>
<dbReference type="KEGG" id="plei:Q9312_06250"/>
<keyword evidence="3" id="KW-1185">Reference proteome</keyword>
<feature type="domain" description="AB hydrolase-1" evidence="1">
    <location>
        <begin position="24"/>
        <end position="256"/>
    </location>
</feature>
<dbReference type="Gene3D" id="3.40.50.1820">
    <property type="entry name" value="alpha/beta hydrolase"/>
    <property type="match status" value="1"/>
</dbReference>